<gene>
    <name evidence="13" type="primary">sec20</name>
    <name evidence="12" type="ORF">SJAG_02204</name>
</gene>
<evidence type="ECO:0000256" key="1">
    <source>
        <dbReference type="ARBA" id="ARBA00004163"/>
    </source>
</evidence>
<comment type="similarity">
    <text evidence="9">Belongs to the SEC20 family.</text>
</comment>
<dbReference type="InterPro" id="IPR005606">
    <property type="entry name" value="Sec20"/>
</dbReference>
<keyword evidence="4" id="KW-0256">Endoplasmic reticulum</keyword>
<comment type="subcellular location">
    <subcellularLocation>
        <location evidence="1">Endoplasmic reticulum membrane</location>
        <topology evidence="1">Single-pass type IV membrane protein</topology>
    </subcellularLocation>
</comment>
<dbReference type="GeneID" id="7050179"/>
<evidence type="ECO:0000259" key="11">
    <source>
        <dbReference type="Pfam" id="PF03908"/>
    </source>
</evidence>
<evidence type="ECO:0000256" key="9">
    <source>
        <dbReference type="ARBA" id="ARBA00037934"/>
    </source>
</evidence>
<dbReference type="VEuPathDB" id="FungiDB:SJAG_02204"/>
<evidence type="ECO:0000256" key="5">
    <source>
        <dbReference type="ARBA" id="ARBA00022892"/>
    </source>
</evidence>
<name>B6K1U2_SCHJY</name>
<dbReference type="HOGENOM" id="CLU_1220305_0_0_1"/>
<proteinExistence type="inferred from homology"/>
<dbReference type="InterPro" id="IPR056173">
    <property type="entry name" value="Sec20_C"/>
</dbReference>
<accession>B6K1U2</accession>
<dbReference type="Pfam" id="PF03908">
    <property type="entry name" value="Sec20"/>
    <property type="match status" value="1"/>
</dbReference>
<evidence type="ECO:0000256" key="2">
    <source>
        <dbReference type="ARBA" id="ARBA00022448"/>
    </source>
</evidence>
<evidence type="ECO:0000256" key="4">
    <source>
        <dbReference type="ARBA" id="ARBA00022824"/>
    </source>
</evidence>
<dbReference type="eggNOG" id="ENOG502S7WD">
    <property type="taxonomic scope" value="Eukaryota"/>
</dbReference>
<dbReference type="GO" id="GO:0006890">
    <property type="term" value="P:retrograde vesicle-mediated transport, Golgi to endoplasmic reticulum"/>
    <property type="evidence" value="ECO:0007669"/>
    <property type="project" value="InterPro"/>
</dbReference>
<evidence type="ECO:0000313" key="14">
    <source>
        <dbReference type="Proteomes" id="UP000001744"/>
    </source>
</evidence>
<sequence length="227" mass="26465">MEQQLEALEQKSRALLLATSVDELKQLFREFRSNWEMLQVMLLHADATVEQIVRYEKAVQEFQRLNSRYRRQILETRSWNPFIKPVAKETIDDNTNDAENDQKNISNQLFPQNTATLPDGMLVSSATQVTSAMRGIHSQLVQAIDLSVNSSQQLEESTSVLQDLQEKYFSLGDVIFSSRRLIKELKMSDKGDYLLVMSGFYILMAIVLFILWKRVLWPFLSIFLFFW</sequence>
<evidence type="ECO:0000313" key="12">
    <source>
        <dbReference type="EMBL" id="EEB07123.1"/>
    </source>
</evidence>
<keyword evidence="7" id="KW-0175">Coiled coil</keyword>
<dbReference type="STRING" id="402676.B6K1U2"/>
<evidence type="ECO:0000256" key="6">
    <source>
        <dbReference type="ARBA" id="ARBA00022989"/>
    </source>
</evidence>
<keyword evidence="8 10" id="KW-0472">Membrane</keyword>
<dbReference type="GO" id="GO:0005484">
    <property type="term" value="F:SNAP receptor activity"/>
    <property type="evidence" value="ECO:0007669"/>
    <property type="project" value="InterPro"/>
</dbReference>
<dbReference type="AlphaFoldDB" id="B6K1U2"/>
<keyword evidence="2" id="KW-0813">Transport</keyword>
<keyword evidence="3 10" id="KW-0812">Transmembrane</keyword>
<keyword evidence="14" id="KW-1185">Reference proteome</keyword>
<evidence type="ECO:0000256" key="10">
    <source>
        <dbReference type="SAM" id="Phobius"/>
    </source>
</evidence>
<dbReference type="RefSeq" id="XP_002173416.1">
    <property type="nucleotide sequence ID" value="XM_002173380.1"/>
</dbReference>
<dbReference type="JaponicusDB" id="SJAG_02204">
    <property type="gene designation" value="sec20"/>
</dbReference>
<evidence type="ECO:0000256" key="8">
    <source>
        <dbReference type="ARBA" id="ARBA00023136"/>
    </source>
</evidence>
<dbReference type="PANTHER" id="PTHR12825:SF0">
    <property type="entry name" value="VESICLE TRANSPORT PROTEIN SEC20"/>
    <property type="match status" value="1"/>
</dbReference>
<organism evidence="12 14">
    <name type="scientific">Schizosaccharomyces japonicus (strain yFS275 / FY16936)</name>
    <name type="common">Fission yeast</name>
    <dbReference type="NCBI Taxonomy" id="402676"/>
    <lineage>
        <taxon>Eukaryota</taxon>
        <taxon>Fungi</taxon>
        <taxon>Dikarya</taxon>
        <taxon>Ascomycota</taxon>
        <taxon>Taphrinomycotina</taxon>
        <taxon>Schizosaccharomycetes</taxon>
        <taxon>Schizosaccharomycetales</taxon>
        <taxon>Schizosaccharomycetaceae</taxon>
        <taxon>Schizosaccharomyces</taxon>
    </lineage>
</organism>
<dbReference type="PANTHER" id="PTHR12825">
    <property type="entry name" value="BNIP1-RELATED"/>
    <property type="match status" value="1"/>
</dbReference>
<dbReference type="OrthoDB" id="46868at2759"/>
<keyword evidence="6 10" id="KW-1133">Transmembrane helix</keyword>
<feature type="domain" description="Sec20 C-terminal" evidence="11">
    <location>
        <begin position="124"/>
        <end position="215"/>
    </location>
</feature>
<reference evidence="12 14" key="1">
    <citation type="journal article" date="2011" name="Science">
        <title>Comparative functional genomics of the fission yeasts.</title>
        <authorList>
            <person name="Rhind N."/>
            <person name="Chen Z."/>
            <person name="Yassour M."/>
            <person name="Thompson D.A."/>
            <person name="Haas B.J."/>
            <person name="Habib N."/>
            <person name="Wapinski I."/>
            <person name="Roy S."/>
            <person name="Lin M.F."/>
            <person name="Heiman D.I."/>
            <person name="Young S.K."/>
            <person name="Furuya K."/>
            <person name="Guo Y."/>
            <person name="Pidoux A."/>
            <person name="Chen H.M."/>
            <person name="Robbertse B."/>
            <person name="Goldberg J.M."/>
            <person name="Aoki K."/>
            <person name="Bayne E.H."/>
            <person name="Berlin A.M."/>
            <person name="Desjardins C.A."/>
            <person name="Dobbs E."/>
            <person name="Dukaj L."/>
            <person name="Fan L."/>
            <person name="FitzGerald M.G."/>
            <person name="French C."/>
            <person name="Gujja S."/>
            <person name="Hansen K."/>
            <person name="Keifenheim D."/>
            <person name="Levin J.Z."/>
            <person name="Mosher R.A."/>
            <person name="Mueller C.A."/>
            <person name="Pfiffner J."/>
            <person name="Priest M."/>
            <person name="Russ C."/>
            <person name="Smialowska A."/>
            <person name="Swoboda P."/>
            <person name="Sykes S.M."/>
            <person name="Vaughn M."/>
            <person name="Vengrova S."/>
            <person name="Yoder R."/>
            <person name="Zeng Q."/>
            <person name="Allshire R."/>
            <person name="Baulcombe D."/>
            <person name="Birren B.W."/>
            <person name="Brown W."/>
            <person name="Ekwall K."/>
            <person name="Kellis M."/>
            <person name="Leatherwood J."/>
            <person name="Levin H."/>
            <person name="Margalit H."/>
            <person name="Martienssen R."/>
            <person name="Nieduszynski C.A."/>
            <person name="Spatafora J.W."/>
            <person name="Friedman N."/>
            <person name="Dalgaard J.Z."/>
            <person name="Baumann P."/>
            <person name="Niki H."/>
            <person name="Regev A."/>
            <person name="Nusbaum C."/>
        </authorList>
    </citation>
    <scope>NUCLEOTIDE SEQUENCE [LARGE SCALE GENOMIC DNA]</scope>
    <source>
        <strain evidence="14">yFS275 / FY16936</strain>
    </source>
</reference>
<evidence type="ECO:0000256" key="3">
    <source>
        <dbReference type="ARBA" id="ARBA00022692"/>
    </source>
</evidence>
<dbReference type="EMBL" id="KE651166">
    <property type="protein sequence ID" value="EEB07123.1"/>
    <property type="molecule type" value="Genomic_DNA"/>
</dbReference>
<protein>
    <submittedName>
        <fullName evidence="12">SNARE Sec20</fullName>
    </submittedName>
</protein>
<evidence type="ECO:0000256" key="7">
    <source>
        <dbReference type="ARBA" id="ARBA00023054"/>
    </source>
</evidence>
<dbReference type="OMA" id="WPILSMF"/>
<dbReference type="GO" id="GO:0005789">
    <property type="term" value="C:endoplasmic reticulum membrane"/>
    <property type="evidence" value="ECO:0007669"/>
    <property type="project" value="UniProtKB-SubCell"/>
</dbReference>
<keyword evidence="5" id="KW-0931">ER-Golgi transport</keyword>
<feature type="transmembrane region" description="Helical" evidence="10">
    <location>
        <begin position="193"/>
        <end position="212"/>
    </location>
</feature>
<dbReference type="Proteomes" id="UP000001744">
    <property type="component" value="Unassembled WGS sequence"/>
</dbReference>
<evidence type="ECO:0000313" key="13">
    <source>
        <dbReference type="JaponicusDB" id="SJAG_02204"/>
    </source>
</evidence>